<dbReference type="OrthoDB" id="360653at2759"/>
<feature type="domain" description="U3 small nucleolar RNA-associated protein 20 N-terminal" evidence="2">
    <location>
        <begin position="981"/>
        <end position="1601"/>
    </location>
</feature>
<accession>A0A5B7EWD8</accession>
<evidence type="ECO:0000259" key="3">
    <source>
        <dbReference type="Pfam" id="PF20416"/>
    </source>
</evidence>
<organism evidence="5 6">
    <name type="scientific">Portunus trituberculatus</name>
    <name type="common">Swimming crab</name>
    <name type="synonym">Neptunus trituberculatus</name>
    <dbReference type="NCBI Taxonomy" id="210409"/>
    <lineage>
        <taxon>Eukaryota</taxon>
        <taxon>Metazoa</taxon>
        <taxon>Ecdysozoa</taxon>
        <taxon>Arthropoda</taxon>
        <taxon>Crustacea</taxon>
        <taxon>Multicrustacea</taxon>
        <taxon>Malacostraca</taxon>
        <taxon>Eumalacostraca</taxon>
        <taxon>Eucarida</taxon>
        <taxon>Decapoda</taxon>
        <taxon>Pleocyemata</taxon>
        <taxon>Brachyura</taxon>
        <taxon>Eubrachyura</taxon>
        <taxon>Portunoidea</taxon>
        <taxon>Portunidae</taxon>
        <taxon>Portuninae</taxon>
        <taxon>Portunus</taxon>
    </lineage>
</organism>
<feature type="compositionally biased region" description="Basic residues" evidence="1">
    <location>
        <begin position="2927"/>
        <end position="2944"/>
    </location>
</feature>
<keyword evidence="6" id="KW-1185">Reference proteome</keyword>
<feature type="compositionally biased region" description="Basic and acidic residues" evidence="1">
    <location>
        <begin position="1798"/>
        <end position="1813"/>
    </location>
</feature>
<evidence type="ECO:0000256" key="1">
    <source>
        <dbReference type="SAM" id="MobiDB-lite"/>
    </source>
</evidence>
<feature type="compositionally biased region" description="Basic and acidic residues" evidence="1">
    <location>
        <begin position="2741"/>
        <end position="2751"/>
    </location>
</feature>
<feature type="compositionally biased region" description="Basic residues" evidence="1">
    <location>
        <begin position="2904"/>
        <end position="2918"/>
    </location>
</feature>
<dbReference type="GO" id="GO:0032040">
    <property type="term" value="C:small-subunit processome"/>
    <property type="evidence" value="ECO:0007669"/>
    <property type="project" value="TreeGrafter"/>
</dbReference>
<dbReference type="InterPro" id="IPR052575">
    <property type="entry name" value="SSU_processome_comp_20"/>
</dbReference>
<feature type="domain" description="U3 small nucleolar RNA-associated protein 20 C-terminal" evidence="4">
    <location>
        <begin position="2769"/>
        <end position="2910"/>
    </location>
</feature>
<feature type="compositionally biased region" description="Low complexity" evidence="1">
    <location>
        <begin position="1783"/>
        <end position="1797"/>
    </location>
</feature>
<proteinExistence type="predicted"/>
<dbReference type="SUPFAM" id="SSF48371">
    <property type="entry name" value="ARM repeat"/>
    <property type="match status" value="3"/>
</dbReference>
<feature type="region of interest" description="Disordered" evidence="1">
    <location>
        <begin position="2698"/>
        <end position="2758"/>
    </location>
</feature>
<feature type="compositionally biased region" description="Acidic residues" evidence="1">
    <location>
        <begin position="1814"/>
        <end position="1832"/>
    </location>
</feature>
<dbReference type="GO" id="GO:0030686">
    <property type="term" value="C:90S preribosome"/>
    <property type="evidence" value="ECO:0007669"/>
    <property type="project" value="TreeGrafter"/>
</dbReference>
<dbReference type="InterPro" id="IPR016024">
    <property type="entry name" value="ARM-type_fold"/>
</dbReference>
<feature type="region of interest" description="Disordered" evidence="1">
    <location>
        <begin position="912"/>
        <end position="977"/>
    </location>
</feature>
<dbReference type="InterPro" id="IPR011989">
    <property type="entry name" value="ARM-like"/>
</dbReference>
<gene>
    <name evidence="5" type="primary">UTP20</name>
    <name evidence="5" type="ORF">E2C01_030668</name>
</gene>
<evidence type="ECO:0000313" key="6">
    <source>
        <dbReference type="Proteomes" id="UP000324222"/>
    </source>
</evidence>
<name>A0A5B7EWD8_PORTR</name>
<feature type="compositionally biased region" description="Basic and acidic residues" evidence="1">
    <location>
        <begin position="1773"/>
        <end position="1782"/>
    </location>
</feature>
<feature type="region of interest" description="Disordered" evidence="1">
    <location>
        <begin position="2650"/>
        <end position="2681"/>
    </location>
</feature>
<evidence type="ECO:0000259" key="2">
    <source>
        <dbReference type="Pfam" id="PF07539"/>
    </source>
</evidence>
<dbReference type="Pfam" id="PF07539">
    <property type="entry name" value="UTP20_N"/>
    <property type="match status" value="1"/>
</dbReference>
<feature type="domain" description="U3 small nucleolar RNA-associated protein 20" evidence="3">
    <location>
        <begin position="1890"/>
        <end position="2105"/>
    </location>
</feature>
<feature type="compositionally biased region" description="Basic and acidic residues" evidence="1">
    <location>
        <begin position="2657"/>
        <end position="2681"/>
    </location>
</feature>
<dbReference type="Pfam" id="PF23099">
    <property type="entry name" value="UTP20_C"/>
    <property type="match status" value="1"/>
</dbReference>
<comment type="caution">
    <text evidence="5">The sequence shown here is derived from an EMBL/GenBank/DDBJ whole genome shotgun (WGS) entry which is preliminary data.</text>
</comment>
<protein>
    <submittedName>
        <fullName evidence="5">Small subunit processome component 20</fullName>
    </submittedName>
</protein>
<feature type="compositionally biased region" description="Acidic residues" evidence="1">
    <location>
        <begin position="913"/>
        <end position="929"/>
    </location>
</feature>
<dbReference type="InterPro" id="IPR046523">
    <property type="entry name" value="UTP20_dom"/>
</dbReference>
<feature type="compositionally biased region" description="Polar residues" evidence="1">
    <location>
        <begin position="961"/>
        <end position="970"/>
    </location>
</feature>
<dbReference type="InterPro" id="IPR011430">
    <property type="entry name" value="UTP20_N"/>
</dbReference>
<feature type="compositionally biased region" description="Basic and acidic residues" evidence="1">
    <location>
        <begin position="2945"/>
        <end position="2954"/>
    </location>
</feature>
<feature type="compositionally biased region" description="Polar residues" evidence="1">
    <location>
        <begin position="931"/>
        <end position="952"/>
    </location>
</feature>
<dbReference type="PANTHER" id="PTHR17695:SF11">
    <property type="entry name" value="SMALL SUBUNIT PROCESSOME COMPONENT 20 HOMOLOG"/>
    <property type="match status" value="1"/>
</dbReference>
<feature type="region of interest" description="Disordered" evidence="1">
    <location>
        <begin position="1763"/>
        <end position="1852"/>
    </location>
</feature>
<feature type="compositionally biased region" description="Polar residues" evidence="1">
    <location>
        <begin position="2719"/>
        <end position="2731"/>
    </location>
</feature>
<evidence type="ECO:0000259" key="4">
    <source>
        <dbReference type="Pfam" id="PF23099"/>
    </source>
</evidence>
<feature type="compositionally biased region" description="Polar residues" evidence="1">
    <location>
        <begin position="1842"/>
        <end position="1851"/>
    </location>
</feature>
<feature type="region of interest" description="Disordered" evidence="1">
    <location>
        <begin position="2889"/>
        <end position="2954"/>
    </location>
</feature>
<dbReference type="Pfam" id="PF20416">
    <property type="entry name" value="UTP20"/>
    <property type="match status" value="1"/>
</dbReference>
<dbReference type="EMBL" id="VSRR010003712">
    <property type="protein sequence ID" value="MPC37193.1"/>
    <property type="molecule type" value="Genomic_DNA"/>
</dbReference>
<evidence type="ECO:0000313" key="5">
    <source>
        <dbReference type="EMBL" id="MPC37193.1"/>
    </source>
</evidence>
<dbReference type="Gene3D" id="1.25.10.10">
    <property type="entry name" value="Leucine-rich Repeat Variant"/>
    <property type="match status" value="1"/>
</dbReference>
<reference evidence="5 6" key="1">
    <citation type="submission" date="2019-05" db="EMBL/GenBank/DDBJ databases">
        <title>Another draft genome of Portunus trituberculatus and its Hox gene families provides insights of decapod evolution.</title>
        <authorList>
            <person name="Jeong J.-H."/>
            <person name="Song I."/>
            <person name="Kim S."/>
            <person name="Choi T."/>
            <person name="Kim D."/>
            <person name="Ryu S."/>
            <person name="Kim W."/>
        </authorList>
    </citation>
    <scope>NUCLEOTIDE SEQUENCE [LARGE SCALE GENOMIC DNA]</scope>
    <source>
        <tissue evidence="5">Muscle</tissue>
    </source>
</reference>
<dbReference type="InterPro" id="IPR057525">
    <property type="entry name" value="UTP20_C"/>
</dbReference>
<dbReference type="PANTHER" id="PTHR17695">
    <property type="entry name" value="SMALL SUBUNIT PROCESSOME COMPONENT 20 HOMOLOG"/>
    <property type="match status" value="1"/>
</dbReference>
<sequence>MKDNSKMKPQRQAHRTANTFTFRGFGEQVRRLRVSAGKFLLQRPRTEEGEETTFLHQALVKARELNLTQAFQDFQNELGGDLQHLTQLVHQEQQVANCLARHLALSDTPALQALLDLLVAFANDLPQEFYQRHFYNLLPVLMGQLASREPERLEAVFLCLASLLVVLQRYLRTDLARLYHHQGYASLLSPAQPWYINELAAQTLSFLVRKASGQEAFLRGIIKGLGQGQGGPKGVGRLVAAVMKSDVVQRLHSSAGNILAVLLGLLGDSDILHGPALESITYAVQQVAHHVTSKHPDGATSWQAGWAQDAQLVWPALWRAVANLLPLGNTSAIQHLQAVMQVVQAWVDYKQAILITDPSEALTQCLAVAQCQIPEELGTITCSIVAVVLTSPHLHIHTTTLCQVLHTLLASPLPHHTKITFVSCLFELARFDTEVLPEVLFYLDGLTSCAAGQDMHREVLATLAALILKKQPPCQSGMDLSSWKVYPLTFSQGEGGADASIPALVEGKLRAGLEEDLSNLEELALCLSVVAHVQPLDHQELAPHLTWLLSQLLETFTDSTAKIVENDKPAVVKKKGKAKAEAAVVLDLNVKYDLPAAICRSLALLGMLVEAMAHILSGADFLACLDPRQLLEVVRERPQYRGNVHFLRAMDLHFSVAQKENNEVMNENTLREVYSVLAPCLASPDPQVRLLVLHIFSLFPVSLPTPLEDTEAVEGMFQVMLKVECVAITPWEYKNRLRHLSQLDAEHVVPHLPTCGAFREAPLLLFLGQLYVNFKDIWEPVLKAISSFAHSLPDHHFWPLWFSQLTIASHFTKQVLQGKEVDPDNDLGLETEVLGEILHYLSSHRGFAQIPLKPDHLNYRNLLWRAMAMFPHVCEVRNRDVVPLFFSFLEEELYPADSSVAPTQDLSIQQLDESTEEAAEAEQQVEDTETSNAEDSQTGTGSPSEDQETLSSGEAKPLKKSQASNTQSTTIIPPPRRAPIKSLCEQLTVLSKFHNPRMVLHAQHLEHTYHQLLSHPLPGVQRLALDCIMSYSHAHLTPYRESLYRIVDDRSFKHALTLFSIDGSEQSVEEEHRGSLLPCLLRLLYGKMHHKTGPNTAGRGKIAARKAVVLRFLAGTREAELGTFLDLSFEVLAPHLEGSTLTVVTRARSSLDLQQTVPLSRLLSALTTLQNIVDKIGNLLTERVPFLLKVTLYIAAAADSLLGQRAKMAPRHISFLKHLRQLAQRQVETFFSRFAEYQWSAEELEAVFEAVVWHSLPRLPDEGLVSPSPLLELFCCWAQHPRYMPLLARHHPSQTSLTPLPYLVQLLRHPKCSSTVVSSVLSLVEHLLTLPDSIPEQGEPLPLSPHMLPMERRPSRDGEADMNYGTALLTPHLDPLLQSLGTHLAKVGQGQAVAARDLNILSSLTRWVTSTEVSGELLSLIVPMMAKHQVKKEEKVSQLLAACCHLLGVVKDPEQHLRSLLSMFGWVGLRQAREHLCQAFVVLAGTNSALQQLAITAVDLNAWSTRAVEEVDFERRLARYRTLTQLLADLQQLDLPMSLLLVHHNMFVLQHQEDAALRDVAALCLTQLVDACARLKESQRSMAKEVVVDRLLPQVRAALRGEREVVRLEAVAVLRHVVHTCPDLHPHLADLHQLADTTDEDTDFFSNMQHIQRHRRARALSRLVDKLVAGTLSMTPETLTDYLLPLASVYLFKDEYVSDEYLMASCVATIGAVAGCLPWFPYQRLLRHYLGLMLKGDLKHLRLGVKVIDAILDAFHEEVEECRQLRPARSGRGKGDGQHRSYEQQQQQARAGEGQEALQKDKEEEKPEESRAGDEDDVKMDGKEEEDDDLDEEEKKDKKQQDSTASPTLTRPQKVYRALVGSIIPQIQRTLGCRTRAEMEHKVNRSKVPEDEDIKRIPLAFALIKLLKKMPRAALNAHVNGVLMKIITFLKCKAEGIREEARNMLVRIMVELGGRYLPWLVNDMRAILTRGFQTHVLVYTLYAVLTQLRPSLAPDHLDTCTVQLVEVCKEDILGIQAEEKKVNQITTKVKEARSDRGYDILHFVAEFMSPQGLREVVLPLREVLGQTQDRAVVAKMARCLARVANGLEKNQNVSVTQKSMFVYGILNEKLPEMTTDTMGNPQQKSKIDRPDSYLLAPEPKRARLNPKTSLKATAHILVEFALQLLCSLMRQGQLLPSNTDHVALLDPYVATMTQCINSDHPEVSIQTLKCINWLVKFPLPSLQKELKKICQQMFVVLHKYSSPELARGKLYDLVQLSFKTLAVVVRSVESYMLTEEELEVLLGYVTSSLEDSRQQQTAFIVLQAVLARKVDSASLHELLTRVKEMSITCGRQYPLQQARVTYHTYLLTYPMKPRRITSNIFYFLDNISYPVEEGRLSAATMINAVVSNFPAKLITRSVETNLWFNVSEQLVKEHSKDNCALLHKILKTLFERSIRKEMLVDLCLKLLAEAEDSTPDYTAYLVASKSLSAFMDVPVKLLPKSLLSGVLPRVVSLVHPSKYTASTTSMEVSPHIQQMDTTLVSLLEVLSKLTGAFQSHSEWSEHAKDELWENVQCHLSYPHLHVRVRAAGLVGQLLVAHPVEGDTSPPLAATPEQVRNLAMALCELLRTQAGPETHLLTQLSLAAVRNLIYLVRHSVKVPLERETLKAASFAGEDVEKDQDASGETKRKNVDPIEEKGQYCDSKKSRIKNVKKSKRLIQTTNKRRTSCEGNGEQIKKESRNSFSAETDTQIVQKNHMKSNHTGTREENEKSADKDEEAGNNTRALITGALWVLHRVGNMAYEELQTAASGRTVTREALLNLMAGLLVVAGPDAKVPRLFMYIIKHLARELTDEHLPEVLKERTREVANLVKETIGVETYTRHLAAAQTSLARKRLDRRAQELQQKVVDPQLAQRRKRKKQEALKESRKRKIAERKGKSVKGGKGAKGSKGGKRAKTSKDNTRRKKPKMMDEVVVRE</sequence>
<dbReference type="Proteomes" id="UP000324222">
    <property type="component" value="Unassembled WGS sequence"/>
</dbReference>